<accession>A0A914EPQ1</accession>
<evidence type="ECO:0000313" key="1">
    <source>
        <dbReference type="Proteomes" id="UP000887540"/>
    </source>
</evidence>
<protein>
    <submittedName>
        <fullName evidence="2">Uncharacterized protein</fullName>
    </submittedName>
</protein>
<dbReference type="AlphaFoldDB" id="A0A914EPQ1"/>
<keyword evidence="1" id="KW-1185">Reference proteome</keyword>
<dbReference type="WBParaSite" id="ACRNAN_scaffold9263.g23904.t1">
    <property type="protein sequence ID" value="ACRNAN_scaffold9263.g23904.t1"/>
    <property type="gene ID" value="ACRNAN_scaffold9263.g23904"/>
</dbReference>
<organism evidence="1 2">
    <name type="scientific">Acrobeloides nanus</name>
    <dbReference type="NCBI Taxonomy" id="290746"/>
    <lineage>
        <taxon>Eukaryota</taxon>
        <taxon>Metazoa</taxon>
        <taxon>Ecdysozoa</taxon>
        <taxon>Nematoda</taxon>
        <taxon>Chromadorea</taxon>
        <taxon>Rhabditida</taxon>
        <taxon>Tylenchina</taxon>
        <taxon>Cephalobomorpha</taxon>
        <taxon>Cephaloboidea</taxon>
        <taxon>Cephalobidae</taxon>
        <taxon>Acrobeloides</taxon>
    </lineage>
</organism>
<proteinExistence type="predicted"/>
<evidence type="ECO:0000313" key="2">
    <source>
        <dbReference type="WBParaSite" id="ACRNAN_scaffold9263.g23904.t1"/>
    </source>
</evidence>
<sequence>MPNTRSHVLATPIPTNVNVQPQPDSVPISSDVSAPMPPCQCRKALDPRIRSAPFLQPICLSCSNVRVKVVLRIKNAIIADLKRIFKTKLIGKEEYNWLMTIFDKSWPFPDTSSIRKFAKFNISPHIMVDDQNTWLNFLLDKYRRKLLEVIAEMYKVPKGSVKDSYF</sequence>
<name>A0A914EPQ1_9BILA</name>
<reference evidence="2" key="1">
    <citation type="submission" date="2022-11" db="UniProtKB">
        <authorList>
            <consortium name="WormBaseParasite"/>
        </authorList>
    </citation>
    <scope>IDENTIFICATION</scope>
</reference>
<dbReference type="Proteomes" id="UP000887540">
    <property type="component" value="Unplaced"/>
</dbReference>